<dbReference type="PANTHER" id="PTHR43228">
    <property type="entry name" value="TWO-COMPONENT RESPONSE REGULATOR"/>
    <property type="match status" value="1"/>
</dbReference>
<keyword evidence="5" id="KW-0808">Transferase</keyword>
<evidence type="ECO:0000313" key="5">
    <source>
        <dbReference type="EMBL" id="CUO15184.1"/>
    </source>
</evidence>
<evidence type="ECO:0000256" key="1">
    <source>
        <dbReference type="ARBA" id="ARBA00018672"/>
    </source>
</evidence>
<accession>A0A174CPX8</accession>
<dbReference type="Gene3D" id="3.40.50.2300">
    <property type="match status" value="1"/>
</dbReference>
<dbReference type="Proteomes" id="UP000095362">
    <property type="component" value="Unassembled WGS sequence"/>
</dbReference>
<dbReference type="RefSeq" id="WP_055261153.1">
    <property type="nucleotide sequence ID" value="NZ_CYZK01000008.1"/>
</dbReference>
<evidence type="ECO:0000259" key="4">
    <source>
        <dbReference type="PROSITE" id="PS50110"/>
    </source>
</evidence>
<gene>
    <name evidence="5" type="primary">spo0F</name>
    <name evidence="5" type="ORF">ERS852481_01469</name>
</gene>
<dbReference type="Pfam" id="PF00072">
    <property type="entry name" value="Response_reg"/>
    <property type="match status" value="1"/>
</dbReference>
<evidence type="ECO:0000313" key="6">
    <source>
        <dbReference type="Proteomes" id="UP000095362"/>
    </source>
</evidence>
<protein>
    <recommendedName>
        <fullName evidence="1">Stage 0 sporulation protein A homolog</fullName>
    </recommendedName>
</protein>
<comment type="function">
    <text evidence="2">May play the central regulatory role in sporulation. It may be an element of the effector pathway responsible for the activation of sporulation genes in response to nutritional stress. Spo0A may act in concert with spo0H (a sigma factor) to control the expression of some genes that are critical to the sporulation process.</text>
</comment>
<reference evidence="5 6" key="1">
    <citation type="submission" date="2015-09" db="EMBL/GenBank/DDBJ databases">
        <authorList>
            <consortium name="Pathogen Informatics"/>
        </authorList>
    </citation>
    <scope>NUCLEOTIDE SEQUENCE [LARGE SCALE GENOMIC DNA]</scope>
    <source>
        <strain evidence="5 6">2789STDY5834866</strain>
    </source>
</reference>
<dbReference type="SMART" id="SM00448">
    <property type="entry name" value="REC"/>
    <property type="match status" value="1"/>
</dbReference>
<organism evidence="5 6">
    <name type="scientific">Coprococcus comes</name>
    <dbReference type="NCBI Taxonomy" id="410072"/>
    <lineage>
        <taxon>Bacteria</taxon>
        <taxon>Bacillati</taxon>
        <taxon>Bacillota</taxon>
        <taxon>Clostridia</taxon>
        <taxon>Lachnospirales</taxon>
        <taxon>Lachnospiraceae</taxon>
        <taxon>Coprococcus</taxon>
    </lineage>
</organism>
<sequence>MRILICDDEGIVQQAIRFMIQKSFGDEFEIESAKNGRMAIELAESFRPDIILMDIQMPGINGIEAMEEIKREHKNIIFIVLTAYDKFEYSQKAIDIGVMSYLTKPINKDVLTDTLRKAMKLVNDRREKVSKDLKVKEKLEVVVPMIESGFVYSVLLGESNDTSNLLQYVYG</sequence>
<dbReference type="PROSITE" id="PS50110">
    <property type="entry name" value="RESPONSE_REGULATORY"/>
    <property type="match status" value="1"/>
</dbReference>
<keyword evidence="3" id="KW-0597">Phosphoprotein</keyword>
<evidence type="ECO:0000256" key="3">
    <source>
        <dbReference type="PROSITE-ProRule" id="PRU00169"/>
    </source>
</evidence>
<dbReference type="InterPro" id="IPR011006">
    <property type="entry name" value="CheY-like_superfamily"/>
</dbReference>
<dbReference type="PANTHER" id="PTHR43228:SF1">
    <property type="entry name" value="TWO-COMPONENT RESPONSE REGULATOR ARR22"/>
    <property type="match status" value="1"/>
</dbReference>
<dbReference type="EMBL" id="CYZK01000008">
    <property type="protein sequence ID" value="CUO15184.1"/>
    <property type="molecule type" value="Genomic_DNA"/>
</dbReference>
<dbReference type="SUPFAM" id="SSF52172">
    <property type="entry name" value="CheY-like"/>
    <property type="match status" value="1"/>
</dbReference>
<dbReference type="GO" id="GO:0016740">
    <property type="term" value="F:transferase activity"/>
    <property type="evidence" value="ECO:0007669"/>
    <property type="project" value="UniProtKB-KW"/>
</dbReference>
<dbReference type="InterPro" id="IPR052048">
    <property type="entry name" value="ST_Response_Regulator"/>
</dbReference>
<feature type="domain" description="Response regulatory" evidence="4">
    <location>
        <begin position="2"/>
        <end position="119"/>
    </location>
</feature>
<dbReference type="CDD" id="cd17536">
    <property type="entry name" value="REC_YesN-like"/>
    <property type="match status" value="1"/>
</dbReference>
<dbReference type="GO" id="GO:0000160">
    <property type="term" value="P:phosphorelay signal transduction system"/>
    <property type="evidence" value="ECO:0007669"/>
    <property type="project" value="InterPro"/>
</dbReference>
<name>A0A174CPX8_9FIRM</name>
<dbReference type="InterPro" id="IPR001789">
    <property type="entry name" value="Sig_transdc_resp-reg_receiver"/>
</dbReference>
<feature type="modified residue" description="4-aspartylphosphate" evidence="3">
    <location>
        <position position="54"/>
    </location>
</feature>
<dbReference type="AlphaFoldDB" id="A0A174CPX8"/>
<proteinExistence type="predicted"/>
<evidence type="ECO:0000256" key="2">
    <source>
        <dbReference type="ARBA" id="ARBA00024867"/>
    </source>
</evidence>